<dbReference type="EMBL" id="BPLR01011043">
    <property type="protein sequence ID" value="GIY43843.1"/>
    <property type="molecule type" value="Genomic_DNA"/>
</dbReference>
<proteinExistence type="predicted"/>
<dbReference type="Proteomes" id="UP001054945">
    <property type="component" value="Unassembled WGS sequence"/>
</dbReference>
<evidence type="ECO:0000256" key="1">
    <source>
        <dbReference type="SAM" id="MobiDB-lite"/>
    </source>
</evidence>
<name>A0AAV4TBA4_CAEEX</name>
<accession>A0AAV4TBA4</accession>
<reference evidence="2 3" key="1">
    <citation type="submission" date="2021-06" db="EMBL/GenBank/DDBJ databases">
        <title>Caerostris extrusa draft genome.</title>
        <authorList>
            <person name="Kono N."/>
            <person name="Arakawa K."/>
        </authorList>
    </citation>
    <scope>NUCLEOTIDE SEQUENCE [LARGE SCALE GENOMIC DNA]</scope>
</reference>
<feature type="compositionally biased region" description="Basic residues" evidence="1">
    <location>
        <begin position="45"/>
        <end position="56"/>
    </location>
</feature>
<evidence type="ECO:0000313" key="2">
    <source>
        <dbReference type="EMBL" id="GIY43843.1"/>
    </source>
</evidence>
<gene>
    <name evidence="2" type="ORF">CEXT_69601</name>
</gene>
<organism evidence="2 3">
    <name type="scientific">Caerostris extrusa</name>
    <name type="common">Bark spider</name>
    <name type="synonym">Caerostris bankana</name>
    <dbReference type="NCBI Taxonomy" id="172846"/>
    <lineage>
        <taxon>Eukaryota</taxon>
        <taxon>Metazoa</taxon>
        <taxon>Ecdysozoa</taxon>
        <taxon>Arthropoda</taxon>
        <taxon>Chelicerata</taxon>
        <taxon>Arachnida</taxon>
        <taxon>Araneae</taxon>
        <taxon>Araneomorphae</taxon>
        <taxon>Entelegynae</taxon>
        <taxon>Araneoidea</taxon>
        <taxon>Araneidae</taxon>
        <taxon>Caerostris</taxon>
    </lineage>
</organism>
<comment type="caution">
    <text evidence="2">The sequence shown here is derived from an EMBL/GenBank/DDBJ whole genome shotgun (WGS) entry which is preliminary data.</text>
</comment>
<sequence length="99" mass="11682">MQVGLQVEFCDATSEKNYRQSIRAWNPKDEEPQLKCTNHSFPFKQQHKKTSNRRGRGFPISPQHKNKIRKKNPFQSLSLKLQYFHIPTDEQDSLGKKIL</sequence>
<protein>
    <submittedName>
        <fullName evidence="2">Uncharacterized protein</fullName>
    </submittedName>
</protein>
<dbReference type="AlphaFoldDB" id="A0AAV4TBA4"/>
<keyword evidence="3" id="KW-1185">Reference proteome</keyword>
<evidence type="ECO:0000313" key="3">
    <source>
        <dbReference type="Proteomes" id="UP001054945"/>
    </source>
</evidence>
<feature type="region of interest" description="Disordered" evidence="1">
    <location>
        <begin position="43"/>
        <end position="69"/>
    </location>
</feature>